<evidence type="ECO:0000256" key="8">
    <source>
        <dbReference type="ARBA" id="ARBA00047899"/>
    </source>
</evidence>
<dbReference type="InterPro" id="IPR008271">
    <property type="entry name" value="Ser/Thr_kinase_AS"/>
</dbReference>
<evidence type="ECO:0000256" key="5">
    <source>
        <dbReference type="ARBA" id="ARBA00022741"/>
    </source>
</evidence>
<dbReference type="EMBL" id="BTFZ01000002">
    <property type="protein sequence ID" value="GMM34042.1"/>
    <property type="molecule type" value="Genomic_DNA"/>
</dbReference>
<dbReference type="GeneID" id="90072021"/>
<evidence type="ECO:0000313" key="13">
    <source>
        <dbReference type="EMBL" id="GMM34042.1"/>
    </source>
</evidence>
<dbReference type="GO" id="GO:0005524">
    <property type="term" value="F:ATP binding"/>
    <property type="evidence" value="ECO:0007669"/>
    <property type="project" value="UniProtKB-UniRule"/>
</dbReference>
<dbReference type="Pfam" id="PF00069">
    <property type="entry name" value="Pkinase"/>
    <property type="match status" value="1"/>
</dbReference>
<feature type="compositionally biased region" description="Polar residues" evidence="11">
    <location>
        <begin position="460"/>
        <end position="509"/>
    </location>
</feature>
<dbReference type="EC" id="2.7.11.1" evidence="2"/>
<evidence type="ECO:0000256" key="4">
    <source>
        <dbReference type="ARBA" id="ARBA00022679"/>
    </source>
</evidence>
<feature type="region of interest" description="Disordered" evidence="11">
    <location>
        <begin position="621"/>
        <end position="641"/>
    </location>
</feature>
<feature type="region of interest" description="Disordered" evidence="11">
    <location>
        <begin position="826"/>
        <end position="879"/>
    </location>
</feature>
<feature type="compositionally biased region" description="Polar residues" evidence="11">
    <location>
        <begin position="631"/>
        <end position="641"/>
    </location>
</feature>
<comment type="caution">
    <text evidence="13">The sequence shown here is derived from an EMBL/GenBank/DDBJ whole genome shotgun (WGS) entry which is preliminary data.</text>
</comment>
<feature type="compositionally biased region" description="Polar residues" evidence="11">
    <location>
        <begin position="1015"/>
        <end position="1028"/>
    </location>
</feature>
<dbReference type="PANTHER" id="PTHR43671:SF98">
    <property type="entry name" value="SERINE_THREONINE-PROTEIN KINASE NEK11"/>
    <property type="match status" value="1"/>
</dbReference>
<proteinExistence type="inferred from homology"/>
<organism evidence="13 14">
    <name type="scientific">Saccharomycopsis crataegensis</name>
    <dbReference type="NCBI Taxonomy" id="43959"/>
    <lineage>
        <taxon>Eukaryota</taxon>
        <taxon>Fungi</taxon>
        <taxon>Dikarya</taxon>
        <taxon>Ascomycota</taxon>
        <taxon>Saccharomycotina</taxon>
        <taxon>Saccharomycetes</taxon>
        <taxon>Saccharomycopsidaceae</taxon>
        <taxon>Saccharomycopsis</taxon>
    </lineage>
</organism>
<dbReference type="InterPro" id="IPR050660">
    <property type="entry name" value="NEK_Ser/Thr_kinase"/>
</dbReference>
<keyword evidence="6" id="KW-0418">Kinase</keyword>
<evidence type="ECO:0000256" key="10">
    <source>
        <dbReference type="PROSITE-ProRule" id="PRU10141"/>
    </source>
</evidence>
<comment type="catalytic activity">
    <reaction evidence="8">
        <text>L-threonyl-[protein] + ATP = O-phospho-L-threonyl-[protein] + ADP + H(+)</text>
        <dbReference type="Rhea" id="RHEA:46608"/>
        <dbReference type="Rhea" id="RHEA-COMP:11060"/>
        <dbReference type="Rhea" id="RHEA-COMP:11605"/>
        <dbReference type="ChEBI" id="CHEBI:15378"/>
        <dbReference type="ChEBI" id="CHEBI:30013"/>
        <dbReference type="ChEBI" id="CHEBI:30616"/>
        <dbReference type="ChEBI" id="CHEBI:61977"/>
        <dbReference type="ChEBI" id="CHEBI:456216"/>
        <dbReference type="EC" id="2.7.11.1"/>
    </reaction>
</comment>
<evidence type="ECO:0000256" key="1">
    <source>
        <dbReference type="ARBA" id="ARBA00010886"/>
    </source>
</evidence>
<gene>
    <name evidence="13" type="ORF">DASC09_013670</name>
</gene>
<feature type="region of interest" description="Disordered" evidence="11">
    <location>
        <begin position="454"/>
        <end position="512"/>
    </location>
</feature>
<feature type="compositionally biased region" description="Basic and acidic residues" evidence="11">
    <location>
        <begin position="826"/>
        <end position="844"/>
    </location>
</feature>
<dbReference type="RefSeq" id="XP_064851042.1">
    <property type="nucleotide sequence ID" value="XM_064994970.1"/>
</dbReference>
<dbReference type="InterPro" id="IPR017441">
    <property type="entry name" value="Protein_kinase_ATP_BS"/>
</dbReference>
<dbReference type="PROSITE" id="PS50011">
    <property type="entry name" value="PROTEIN_KINASE_DOM"/>
    <property type="match status" value="1"/>
</dbReference>
<dbReference type="SMART" id="SM00220">
    <property type="entry name" value="S_TKc"/>
    <property type="match status" value="1"/>
</dbReference>
<evidence type="ECO:0000256" key="9">
    <source>
        <dbReference type="ARBA" id="ARBA00048679"/>
    </source>
</evidence>
<dbReference type="Proteomes" id="UP001360560">
    <property type="component" value="Unassembled WGS sequence"/>
</dbReference>
<feature type="compositionally biased region" description="Acidic residues" evidence="11">
    <location>
        <begin position="966"/>
        <end position="975"/>
    </location>
</feature>
<evidence type="ECO:0000256" key="11">
    <source>
        <dbReference type="SAM" id="MobiDB-lite"/>
    </source>
</evidence>
<dbReference type="PROSITE" id="PS00107">
    <property type="entry name" value="PROTEIN_KINASE_ATP"/>
    <property type="match status" value="1"/>
</dbReference>
<feature type="region of interest" description="Disordered" evidence="11">
    <location>
        <begin position="1006"/>
        <end position="1038"/>
    </location>
</feature>
<feature type="binding site" evidence="10">
    <location>
        <position position="56"/>
    </location>
    <ligand>
        <name>ATP</name>
        <dbReference type="ChEBI" id="CHEBI:30616"/>
    </ligand>
</feature>
<dbReference type="Gene3D" id="1.10.510.10">
    <property type="entry name" value="Transferase(Phosphotransferase) domain 1"/>
    <property type="match status" value="2"/>
</dbReference>
<feature type="region of interest" description="Disordered" evidence="11">
    <location>
        <begin position="526"/>
        <end position="606"/>
    </location>
</feature>
<keyword evidence="14" id="KW-1185">Reference proteome</keyword>
<evidence type="ECO:0000256" key="2">
    <source>
        <dbReference type="ARBA" id="ARBA00012513"/>
    </source>
</evidence>
<protein>
    <recommendedName>
        <fullName evidence="2">non-specific serine/threonine protein kinase</fullName>
        <ecNumber evidence="2">2.7.11.1</ecNumber>
    </recommendedName>
</protein>
<comment type="similarity">
    <text evidence="1">Belongs to the protein kinase superfamily. NEK Ser/Thr protein kinase family. NIMA subfamily.</text>
</comment>
<dbReference type="InterPro" id="IPR011009">
    <property type="entry name" value="Kinase-like_dom_sf"/>
</dbReference>
<feature type="domain" description="Protein kinase" evidence="12">
    <location>
        <begin position="27"/>
        <end position="373"/>
    </location>
</feature>
<keyword evidence="5 10" id="KW-0547">Nucleotide-binding</keyword>
<feature type="compositionally biased region" description="Basic and acidic residues" evidence="11">
    <location>
        <begin position="597"/>
        <end position="606"/>
    </location>
</feature>
<comment type="catalytic activity">
    <reaction evidence="9">
        <text>L-seryl-[protein] + ATP = O-phospho-L-seryl-[protein] + ADP + H(+)</text>
        <dbReference type="Rhea" id="RHEA:17989"/>
        <dbReference type="Rhea" id="RHEA-COMP:9863"/>
        <dbReference type="Rhea" id="RHEA-COMP:11604"/>
        <dbReference type="ChEBI" id="CHEBI:15378"/>
        <dbReference type="ChEBI" id="CHEBI:29999"/>
        <dbReference type="ChEBI" id="CHEBI:30616"/>
        <dbReference type="ChEBI" id="CHEBI:83421"/>
        <dbReference type="ChEBI" id="CHEBI:456216"/>
        <dbReference type="EC" id="2.7.11.1"/>
    </reaction>
</comment>
<evidence type="ECO:0000313" key="14">
    <source>
        <dbReference type="Proteomes" id="UP001360560"/>
    </source>
</evidence>
<feature type="region of interest" description="Disordered" evidence="11">
    <location>
        <begin position="954"/>
        <end position="976"/>
    </location>
</feature>
<sequence length="1038" mass="117425">MDQLIEVVPKVDISLNQLTGHKLLNNIEIIKKLGSGQYGKVILGKDLVGNRFVAIKELSRYSKYKLLKKKNKVNRNNEKIDDNDDDFPERIRQEVNSMKKCQNLSPNIIKLYSVFNDVRYSNVFLVLEYCYQGEIKWMSNSVESDNTCKTLDDLIRILKEIINGLEFLKIHCIIHRDIKPSNLLIDHKGNVKISDFGSSYIVDENIPISEQQGKLNQTVGTPMFLAPELCNTRKFQDDVSVNSSTDSINDSIVYNNSIIQKEREAQEEEDYEPIILDYKLDIWSFGVTIYCLLFNCLPITADHEYEVYSKITHDTIEYPETSLLLNDANSDQQKKYKDNLNFSRMVNFLQHHALIKNPNKRASVESLKLHDIFDASNFNNEIERHEFLAFNDQMYESKTFQRQDSSKSKRSLNKSDSSSTGLANSRFNSLKTINSMTSKNSTTLSSITSKTISIQSKQSDTTTHMDTSNTSSNIIGKDQQYSNPRMINSTSSNSIGQLSNNSHNTNGSRKNFGKLRKTFSKLKLLKSNSGSTADNQSVSGSKPSSRIPSSGTDKNSLRMPNSTSKKSINSISSIGSASKNNNIINSNEINNRNTKTPKNDKNFQEYEKPSFSKLLRKKSSQLLLGKPKSPFRQNNQSTEELNSPIRFKYSKKMGSSKLNNSSSPLNGNFSRTTSKDSSALVKDLTKEISTVKLVDADEKLMTPEEYKKFQNNSEKRTPLNLSASKKNLINELKSVDASSTVQKKLDFDSPGNVVQIDQTMDMMNDPIDFEKFQRISNNINDRESVSDFSLNSFDVQSRNNQSIITSNSGGGKLHNFFNKLTSTKYDDSKSSFDSHSNNTDKFEDYTSNDEANNNNTTNSGDLDGNESTENITNHGYGKLVPSAKTYNLNQYVYKNDLLDDFDDEGDEEGEDFNDNDNFNDDEKDYENNEYKQRLPANFNDFLKFNKHLASEQSLAHGSNHKNDSILDSDGDEDSLEYGGQITEEFEFVDDGECGDEIVSQSSIAPLKYANDANPKVSSLNKSPYNTSMDDYLKSLEKS</sequence>
<reference evidence="13 14" key="1">
    <citation type="journal article" date="2023" name="Elife">
        <title>Identification of key yeast species and microbe-microbe interactions impacting larval growth of Drosophila in the wild.</title>
        <authorList>
            <person name="Mure A."/>
            <person name="Sugiura Y."/>
            <person name="Maeda R."/>
            <person name="Honda K."/>
            <person name="Sakurai N."/>
            <person name="Takahashi Y."/>
            <person name="Watada M."/>
            <person name="Katoh T."/>
            <person name="Gotoh A."/>
            <person name="Gotoh Y."/>
            <person name="Taniguchi I."/>
            <person name="Nakamura K."/>
            <person name="Hayashi T."/>
            <person name="Katayama T."/>
            <person name="Uemura T."/>
            <person name="Hattori Y."/>
        </authorList>
    </citation>
    <scope>NUCLEOTIDE SEQUENCE [LARGE SCALE GENOMIC DNA]</scope>
    <source>
        <strain evidence="13 14">SC-9</strain>
    </source>
</reference>
<feature type="region of interest" description="Disordered" evidence="11">
    <location>
        <begin position="899"/>
        <end position="924"/>
    </location>
</feature>
<evidence type="ECO:0000259" key="12">
    <source>
        <dbReference type="PROSITE" id="PS50011"/>
    </source>
</evidence>
<feature type="compositionally biased region" description="Low complexity" evidence="11">
    <location>
        <begin position="526"/>
        <end position="551"/>
    </location>
</feature>
<dbReference type="SUPFAM" id="SSF56112">
    <property type="entry name" value="Protein kinase-like (PK-like)"/>
    <property type="match status" value="1"/>
</dbReference>
<evidence type="ECO:0000256" key="6">
    <source>
        <dbReference type="ARBA" id="ARBA00022777"/>
    </source>
</evidence>
<name>A0AAV5QHD7_9ASCO</name>
<keyword evidence="7 10" id="KW-0067">ATP-binding</keyword>
<dbReference type="GO" id="GO:0004674">
    <property type="term" value="F:protein serine/threonine kinase activity"/>
    <property type="evidence" value="ECO:0007669"/>
    <property type="project" value="UniProtKB-KW"/>
</dbReference>
<evidence type="ECO:0000256" key="7">
    <source>
        <dbReference type="ARBA" id="ARBA00022840"/>
    </source>
</evidence>
<dbReference type="PANTHER" id="PTHR43671">
    <property type="entry name" value="SERINE/THREONINE-PROTEIN KINASE NEK"/>
    <property type="match status" value="1"/>
</dbReference>
<feature type="compositionally biased region" description="Low complexity" evidence="11">
    <location>
        <begin position="561"/>
        <end position="591"/>
    </location>
</feature>
<dbReference type="PROSITE" id="PS00108">
    <property type="entry name" value="PROTEIN_KINASE_ST"/>
    <property type="match status" value="1"/>
</dbReference>
<keyword evidence="3" id="KW-0723">Serine/threonine-protein kinase</keyword>
<feature type="region of interest" description="Disordered" evidence="11">
    <location>
        <begin position="399"/>
        <end position="424"/>
    </location>
</feature>
<accession>A0AAV5QHD7</accession>
<dbReference type="AlphaFoldDB" id="A0AAV5QHD7"/>
<evidence type="ECO:0000256" key="3">
    <source>
        <dbReference type="ARBA" id="ARBA00022527"/>
    </source>
</evidence>
<dbReference type="InterPro" id="IPR000719">
    <property type="entry name" value="Prot_kinase_dom"/>
</dbReference>
<keyword evidence="4" id="KW-0808">Transferase</keyword>